<dbReference type="Proteomes" id="UP000471152">
    <property type="component" value="Unassembled WGS sequence"/>
</dbReference>
<dbReference type="EMBL" id="JAAGWH010000013">
    <property type="protein sequence ID" value="NEK93476.1"/>
    <property type="molecule type" value="Genomic_DNA"/>
</dbReference>
<evidence type="ECO:0000313" key="4">
    <source>
        <dbReference type="Proteomes" id="UP000471152"/>
    </source>
</evidence>
<comment type="caution">
    <text evidence="2">The sequence shown here is derived from an EMBL/GenBank/DDBJ whole genome shotgun (WGS) entry which is preliminary data.</text>
</comment>
<evidence type="ECO:0000313" key="3">
    <source>
        <dbReference type="Proteomes" id="UP000468828"/>
    </source>
</evidence>
<gene>
    <name evidence="2" type="ORF">G3R41_04710</name>
    <name evidence="1" type="ORF">GCU67_04710</name>
</gene>
<keyword evidence="3" id="KW-1185">Reference proteome</keyword>
<dbReference type="RefSeq" id="WP_163609921.1">
    <property type="nucleotide sequence ID" value="NZ_JAAGWB010000013.1"/>
</dbReference>
<dbReference type="AlphaFoldDB" id="A0A6P0H546"/>
<dbReference type="EMBL" id="JAAGWB010000013">
    <property type="protein sequence ID" value="NEN50243.1"/>
    <property type="molecule type" value="Genomic_DNA"/>
</dbReference>
<evidence type="ECO:0000313" key="2">
    <source>
        <dbReference type="EMBL" id="NEN50243.1"/>
    </source>
</evidence>
<protein>
    <submittedName>
        <fullName evidence="2">Uncharacterized protein</fullName>
    </submittedName>
</protein>
<evidence type="ECO:0000313" key="1">
    <source>
        <dbReference type="EMBL" id="NEK93476.1"/>
    </source>
</evidence>
<name>A0A6P0H546_9ACTN</name>
<proteinExistence type="predicted"/>
<reference evidence="2 4" key="2">
    <citation type="submission" date="2020-02" db="EMBL/GenBank/DDBJ databases">
        <title>The WGS of Modestobacter muralis DSM 100205.</title>
        <authorList>
            <person name="Jiang Z."/>
        </authorList>
    </citation>
    <scope>NUCLEOTIDE SEQUENCE [LARGE SCALE GENOMIC DNA]</scope>
    <source>
        <strain evidence="2 4">DSM 100205</strain>
    </source>
</reference>
<dbReference type="Proteomes" id="UP000468828">
    <property type="component" value="Unassembled WGS sequence"/>
</dbReference>
<reference evidence="1 3" key="1">
    <citation type="submission" date="2020-01" db="EMBL/GenBank/DDBJ databases">
        <title>the WGS Modestobacter muralis CPCC 204518.</title>
        <authorList>
            <person name="Jiang Z."/>
        </authorList>
    </citation>
    <scope>NUCLEOTIDE SEQUENCE [LARGE SCALE GENOMIC DNA]</scope>
    <source>
        <strain evidence="1 3">DSM 100205</strain>
    </source>
</reference>
<sequence>MPERIMFVQLKTGHNTDQGPCWISWVRLSKTWQTAYWHGKTLRRWTGMFDANFFDAETHEDYWLSGPHRDRRDTRYSSVVPEVDEDARRDYESFLSGEPLPGREQG</sequence>
<accession>A0A6P0H546</accession>
<organism evidence="2 4">
    <name type="scientific">Modestobacter muralis</name>
    <dbReference type="NCBI Taxonomy" id="1608614"/>
    <lineage>
        <taxon>Bacteria</taxon>
        <taxon>Bacillati</taxon>
        <taxon>Actinomycetota</taxon>
        <taxon>Actinomycetes</taxon>
        <taxon>Geodermatophilales</taxon>
        <taxon>Geodermatophilaceae</taxon>
        <taxon>Modestobacter</taxon>
    </lineage>
</organism>